<dbReference type="InterPro" id="IPR012337">
    <property type="entry name" value="RNaseH-like_sf"/>
</dbReference>
<dbReference type="GO" id="GO:0015074">
    <property type="term" value="P:DNA integration"/>
    <property type="evidence" value="ECO:0007669"/>
    <property type="project" value="InterPro"/>
</dbReference>
<feature type="compositionally biased region" description="Low complexity" evidence="1">
    <location>
        <begin position="1414"/>
        <end position="1432"/>
    </location>
</feature>
<dbReference type="PANTHER" id="PTHR46889">
    <property type="entry name" value="TRANSPOSASE INSF FOR INSERTION SEQUENCE IS3B-RELATED"/>
    <property type="match status" value="1"/>
</dbReference>
<dbReference type="Gene3D" id="3.55.50.10">
    <property type="entry name" value="Baseplate protein-like domains"/>
    <property type="match status" value="1"/>
</dbReference>
<dbReference type="InterPro" id="IPR050900">
    <property type="entry name" value="Transposase_IS3/IS150/IS904"/>
</dbReference>
<dbReference type="Pfam" id="PF00665">
    <property type="entry name" value="rve"/>
    <property type="match status" value="1"/>
</dbReference>
<dbReference type="SUPFAM" id="SSF53098">
    <property type="entry name" value="Ribonuclease H-like"/>
    <property type="match status" value="1"/>
</dbReference>
<dbReference type="InterPro" id="IPR036397">
    <property type="entry name" value="RNaseH_sf"/>
</dbReference>
<evidence type="ECO:0000259" key="2">
    <source>
        <dbReference type="Pfam" id="PF00665"/>
    </source>
</evidence>
<feature type="domain" description="Putative type VI secretion system Rhs element associated Vgr" evidence="3">
    <location>
        <begin position="1513"/>
        <end position="1625"/>
    </location>
</feature>
<dbReference type="SUPFAM" id="SSF69255">
    <property type="entry name" value="gp5 N-terminal domain-like"/>
    <property type="match status" value="1"/>
</dbReference>
<dbReference type="Pfam" id="PF13296">
    <property type="entry name" value="T6SS_Vgr"/>
    <property type="match status" value="1"/>
</dbReference>
<evidence type="ECO:0008006" key="7">
    <source>
        <dbReference type="Google" id="ProtNLM"/>
    </source>
</evidence>
<reference evidence="6" key="1">
    <citation type="journal article" date="2019" name="Sci. Rep.">
        <title>Draft genome of Tanacetum cinerariifolium, the natural source of mosquito coil.</title>
        <authorList>
            <person name="Yamashiro T."/>
            <person name="Shiraishi A."/>
            <person name="Satake H."/>
            <person name="Nakayama K."/>
        </authorList>
    </citation>
    <scope>NUCLEOTIDE SEQUENCE</scope>
</reference>
<dbReference type="InterPro" id="IPR028244">
    <property type="entry name" value="T6SS_Rhs_Vgr_dom"/>
</dbReference>
<dbReference type="Pfam" id="PF15584">
    <property type="entry name" value="Imm72"/>
    <property type="match status" value="1"/>
</dbReference>
<dbReference type="EMBL" id="BKCJ010000013">
    <property type="protein sequence ID" value="GEU28665.1"/>
    <property type="molecule type" value="Genomic_DNA"/>
</dbReference>
<dbReference type="Gene3D" id="2.40.50.230">
    <property type="entry name" value="Gp5 N-terminal domain"/>
    <property type="match status" value="1"/>
</dbReference>
<feature type="domain" description="Immunity protein 71" evidence="5">
    <location>
        <begin position="1195"/>
        <end position="1317"/>
    </location>
</feature>
<name>A0A699GKM2_TANCI</name>
<evidence type="ECO:0000259" key="4">
    <source>
        <dbReference type="Pfam" id="PF15584"/>
    </source>
</evidence>
<sequence length="1677" mass="185990">MKFCAWPARFSPRRSSNVASNRENVHRSAPPGVWGRVDCKVLQVAPSGYWRYAAQRRHPALRCARLAPVAARGHQGRPLHRRTLDARRRLVWREAGQGREDNRWQRGRTVPVGPGPSPAQGTAAQSTLGWRVSSSMRTDFVVDALEQALYARQPERDGALIHHSDRGSQYVSIRYSERLAEAGAEPSVGSKGDSYDNALAETINGLYNAELIHRRAPWKTREAVELATLEWVTWLGRLTHTNRPPKFPGRFIMGTRWTWGTSKFYRLRPSGGRFFEVELKRKDSDGNYPYVAAFAGKACNRALKDGEQVFRLFGPARTTHGHAVGEAFPSGAWWGVGPPPKTAKEWRELAAVLDSFNGDGFYVSARAVGNTGPKAVVGTVSEQFGQDIPGQYPPSCATQAYFFLDKKFHEILNKVGKKFTSSGKVGKIFDPVTGMEFTFHRNSWTDANGIWSYYKAWADSTKASFKEADQNNWGNLTSIPESRYVLILKAMAHCEEGVARLRNGDKTVFKFDVDGEFAMANRQLSYWDEMVHRINIGENGIDEVHTPKWQEFCLALSSLVEVWRECGSRILEVRYLDRPARVVYGAWLKNELMKMPFPSNINPVPDPVDNIIVSTNEVIPRSGIWEPIEIRKKSLVSLFAKQKKPELPFKIMGSMNYLHIGSAAPQITVETERDSINMDTHWRLLWEDDRYKEMEHLPRSAANEWPKKKIKIINNGTWSLSARCLGADGGMACYCLRLETGLALLGLRRDSYIFQHKNAQDLITKLLADYSQVPFEFDVMQTLAVRPIWTQYRESDLEFLQQVLAVEGLSFRFENEQDGEQDSGAPAGSQQQAKHKVVFFDSKAVAPDTLGGSALRFHGVRATDTDDAIDEFNAQRRVQANAVTISSWDPGQLVAPPAEQITSLDIGELPSLSIYDGSAERRHAGHSAADPHSRLMLQALELDNKLFEGQGAVRRLAAGHGFTLTQHEHYVDGGNAFTVLRVEHEARNNISPAMDGIGKLVNAAKAGLATLAQFAGSALENGNLPQPLCVRARHRRHRAARLRRTLCRHRAGPADGAGGRPAGCGEHHHARAPGMDFSLRLKLGKNPPKAVVGTVSKKFGKIIPGLYLPGGATQAFIVTESKFDAIFGKIGHKFANEVKRNKILGPATGIELTFHATGWTDANGIRGYLRASGAANVQTSRVGSRERTTKDNNQAAVVENSLRLANERSWESKTAIDNSNYVLILKGLAHCEEGVILLLKGDKRVFKFDVNGEFALARRILFHWAEMTSRVEMGENVIGEPHTPLWADFDNSLTLACQAWQECGTHILESSHLDDPANTLYGQWIINEFKKMSFSDILPVPDLQDNIFIRTKHPIPFSGIWEPIEIPKSIFILASLRSRRRPRPADRARGRPAGRHQHHHARAPGADRVRLAARRQQQCGRPRPQHRPGGQRARQRCVRHQSSRGRSAGLPQLGSRFTPRIGNEVLVDFIEGDMDRPLVVALLYIGSDTPPYAAGIDSGVNHGGVISGIHSNNFDGGGYNQWVIDDTPGQLRTRLATSSAATQLNLGYLVQQAPGSAQRGSYRGYGFKLRTDAWGMVRSGEGLLISATARPQQGAGVASTQLDSAEAVGMLKSAAELNKVLAAAATRHSALSSKPAGEAQAGFIAQFTNSACPRTQNYRQVQFSFHLLTLKNWNTGI</sequence>
<dbReference type="PANTHER" id="PTHR46889:SF5">
    <property type="entry name" value="INTEGRASE PROTEIN"/>
    <property type="match status" value="1"/>
</dbReference>
<protein>
    <recommendedName>
        <fullName evidence="7">Integrase catalytic domain-containing protein</fullName>
    </recommendedName>
</protein>
<proteinExistence type="predicted"/>
<gene>
    <name evidence="6" type="ORF">Tci_000643</name>
</gene>
<feature type="region of interest" description="Disordered" evidence="1">
    <location>
        <begin position="1381"/>
        <end position="1455"/>
    </location>
</feature>
<evidence type="ECO:0000256" key="1">
    <source>
        <dbReference type="SAM" id="MobiDB-lite"/>
    </source>
</evidence>
<feature type="region of interest" description="Disordered" evidence="1">
    <location>
        <begin position="97"/>
        <end position="123"/>
    </location>
</feature>
<dbReference type="Pfam" id="PF05954">
    <property type="entry name" value="Phage_GPD"/>
    <property type="match status" value="1"/>
</dbReference>
<evidence type="ECO:0000313" key="6">
    <source>
        <dbReference type="EMBL" id="GEU28665.1"/>
    </source>
</evidence>
<dbReference type="Gene3D" id="3.30.420.10">
    <property type="entry name" value="Ribonuclease H-like superfamily/Ribonuclease H"/>
    <property type="match status" value="1"/>
</dbReference>
<dbReference type="Pfam" id="PF15602">
    <property type="entry name" value="Imm71"/>
    <property type="match status" value="2"/>
</dbReference>
<feature type="compositionally biased region" description="Basic residues" evidence="1">
    <location>
        <begin position="1390"/>
        <end position="1402"/>
    </location>
</feature>
<dbReference type="InterPro" id="IPR037026">
    <property type="entry name" value="Vgr_OB-fold_dom_sf"/>
</dbReference>
<accession>A0A699GKM2</accession>
<evidence type="ECO:0000259" key="5">
    <source>
        <dbReference type="Pfam" id="PF15602"/>
    </source>
</evidence>
<dbReference type="InterPro" id="IPR001584">
    <property type="entry name" value="Integrase_cat-core"/>
</dbReference>
<feature type="compositionally biased region" description="Basic residues" evidence="1">
    <location>
        <begin position="1433"/>
        <end position="1443"/>
    </location>
</feature>
<dbReference type="SUPFAM" id="SSF69279">
    <property type="entry name" value="Phage tail proteins"/>
    <property type="match status" value="2"/>
</dbReference>
<evidence type="ECO:0000259" key="3">
    <source>
        <dbReference type="Pfam" id="PF13296"/>
    </source>
</evidence>
<feature type="domain" description="Immunity protein 72" evidence="4">
    <location>
        <begin position="609"/>
        <end position="693"/>
    </location>
</feature>
<dbReference type="Gene3D" id="2.30.110.50">
    <property type="match status" value="1"/>
</dbReference>
<dbReference type="InterPro" id="IPR028950">
    <property type="entry name" value="Imm71"/>
</dbReference>
<comment type="caution">
    <text evidence="6">The sequence shown here is derived from an EMBL/GenBank/DDBJ whole genome shotgun (WGS) entry which is preliminary data.</text>
</comment>
<feature type="domain" description="Integrase catalytic" evidence="2">
    <location>
        <begin position="127"/>
        <end position="193"/>
    </location>
</feature>
<feature type="domain" description="Immunity protein 71" evidence="5">
    <location>
        <begin position="442"/>
        <end position="579"/>
    </location>
</feature>
<dbReference type="GO" id="GO:0003676">
    <property type="term" value="F:nucleic acid binding"/>
    <property type="evidence" value="ECO:0007669"/>
    <property type="project" value="InterPro"/>
</dbReference>
<dbReference type="InterPro" id="IPR028966">
    <property type="entry name" value="Imm72"/>
</dbReference>
<organism evidence="6">
    <name type="scientific">Tanacetum cinerariifolium</name>
    <name type="common">Dalmatian daisy</name>
    <name type="synonym">Chrysanthemum cinerariifolium</name>
    <dbReference type="NCBI Taxonomy" id="118510"/>
    <lineage>
        <taxon>Eukaryota</taxon>
        <taxon>Viridiplantae</taxon>
        <taxon>Streptophyta</taxon>
        <taxon>Embryophyta</taxon>
        <taxon>Tracheophyta</taxon>
        <taxon>Spermatophyta</taxon>
        <taxon>Magnoliopsida</taxon>
        <taxon>eudicotyledons</taxon>
        <taxon>Gunneridae</taxon>
        <taxon>Pentapetalae</taxon>
        <taxon>asterids</taxon>
        <taxon>campanulids</taxon>
        <taxon>Asterales</taxon>
        <taxon>Asteraceae</taxon>
        <taxon>Asteroideae</taxon>
        <taxon>Anthemideae</taxon>
        <taxon>Anthemidinae</taxon>
        <taxon>Tanacetum</taxon>
    </lineage>
</organism>